<comment type="caution">
    <text evidence="1">The sequence shown here is derived from an EMBL/GenBank/DDBJ whole genome shotgun (WGS) entry which is preliminary data.</text>
</comment>
<accession>A0A7J8DPS1</accession>
<gene>
    <name evidence="1" type="ORF">HJG59_009246</name>
</gene>
<protein>
    <submittedName>
        <fullName evidence="1">Uncharacterized protein</fullName>
    </submittedName>
</protein>
<dbReference type="InParanoid" id="A0A7J8DPS1"/>
<organism evidence="1 2">
    <name type="scientific">Molossus molossus</name>
    <name type="common">Pallas' mastiff bat</name>
    <name type="synonym">Vespertilio molossus</name>
    <dbReference type="NCBI Taxonomy" id="27622"/>
    <lineage>
        <taxon>Eukaryota</taxon>
        <taxon>Metazoa</taxon>
        <taxon>Chordata</taxon>
        <taxon>Craniata</taxon>
        <taxon>Vertebrata</taxon>
        <taxon>Euteleostomi</taxon>
        <taxon>Mammalia</taxon>
        <taxon>Eutheria</taxon>
        <taxon>Laurasiatheria</taxon>
        <taxon>Chiroptera</taxon>
        <taxon>Yangochiroptera</taxon>
        <taxon>Molossidae</taxon>
        <taxon>Molossus</taxon>
    </lineage>
</organism>
<evidence type="ECO:0000313" key="2">
    <source>
        <dbReference type="Proteomes" id="UP000550707"/>
    </source>
</evidence>
<dbReference type="Proteomes" id="UP000550707">
    <property type="component" value="Unassembled WGS sequence"/>
</dbReference>
<name>A0A7J8DPS1_MOLMO</name>
<evidence type="ECO:0000313" key="1">
    <source>
        <dbReference type="EMBL" id="KAF6425198.1"/>
    </source>
</evidence>
<proteinExistence type="predicted"/>
<dbReference type="EMBL" id="JACASF010000017">
    <property type="protein sequence ID" value="KAF6425198.1"/>
    <property type="molecule type" value="Genomic_DNA"/>
</dbReference>
<keyword evidence="2" id="KW-1185">Reference proteome</keyword>
<reference evidence="1 2" key="1">
    <citation type="journal article" date="2020" name="Nature">
        <title>Six reference-quality genomes reveal evolution of bat adaptations.</title>
        <authorList>
            <person name="Jebb D."/>
            <person name="Huang Z."/>
            <person name="Pippel M."/>
            <person name="Hughes G.M."/>
            <person name="Lavrichenko K."/>
            <person name="Devanna P."/>
            <person name="Winkler S."/>
            <person name="Jermiin L.S."/>
            <person name="Skirmuntt E.C."/>
            <person name="Katzourakis A."/>
            <person name="Burkitt-Gray L."/>
            <person name="Ray D.A."/>
            <person name="Sullivan K.A.M."/>
            <person name="Roscito J.G."/>
            <person name="Kirilenko B.M."/>
            <person name="Davalos L.M."/>
            <person name="Corthals A.P."/>
            <person name="Power M.L."/>
            <person name="Jones G."/>
            <person name="Ransome R.D."/>
            <person name="Dechmann D.K.N."/>
            <person name="Locatelli A.G."/>
            <person name="Puechmaille S.J."/>
            <person name="Fedrigo O."/>
            <person name="Jarvis E.D."/>
            <person name="Hiller M."/>
            <person name="Vernes S.C."/>
            <person name="Myers E.W."/>
            <person name="Teeling E.C."/>
        </authorList>
    </citation>
    <scope>NUCLEOTIDE SEQUENCE [LARGE SCALE GENOMIC DNA]</scope>
    <source>
        <strain evidence="1">MMolMol1</strain>
        <tissue evidence="1">Muscle</tissue>
    </source>
</reference>
<dbReference type="AlphaFoldDB" id="A0A7J8DPS1"/>
<sequence length="167" mass="18536">MPQQCSEEKDNLPKAPSFISPEFCFPLLFFPLISLHGRAAVRTGTESGARLLDTRMRKSAPLQPCTCPRFSLAGTFTVPSGSTRCGQNLPGTRGWSSLLGLGDACGCPFLVQQLPPQPQMQPQSFVTSAVTLSYQKVMLDKTRRYSIHRPRLREVVIFLLPAYHVRV</sequence>